<keyword evidence="2 4" id="KW-1133">Transmembrane helix</keyword>
<gene>
    <name evidence="6" type="ORF">DASC09_050500</name>
</gene>
<name>A0AAV5QSY7_9ASCO</name>
<dbReference type="GO" id="GO:0000329">
    <property type="term" value="C:fungal-type vacuole membrane"/>
    <property type="evidence" value="ECO:0007669"/>
    <property type="project" value="TreeGrafter"/>
</dbReference>
<evidence type="ECO:0000313" key="7">
    <source>
        <dbReference type="Proteomes" id="UP001360560"/>
    </source>
</evidence>
<evidence type="ECO:0000256" key="2">
    <source>
        <dbReference type="ARBA" id="ARBA00022989"/>
    </source>
</evidence>
<keyword evidence="4" id="KW-0187">Copper transport</keyword>
<keyword evidence="4" id="KW-0813">Transport</keyword>
<reference evidence="6 7" key="1">
    <citation type="journal article" date="2023" name="Elife">
        <title>Identification of key yeast species and microbe-microbe interactions impacting larval growth of Drosophila in the wild.</title>
        <authorList>
            <person name="Mure A."/>
            <person name="Sugiura Y."/>
            <person name="Maeda R."/>
            <person name="Honda K."/>
            <person name="Sakurai N."/>
            <person name="Takahashi Y."/>
            <person name="Watada M."/>
            <person name="Katoh T."/>
            <person name="Gotoh A."/>
            <person name="Gotoh Y."/>
            <person name="Taniguchi I."/>
            <person name="Nakamura K."/>
            <person name="Hayashi T."/>
            <person name="Katayama T."/>
            <person name="Uemura T."/>
            <person name="Hattori Y."/>
        </authorList>
    </citation>
    <scope>NUCLEOTIDE SEQUENCE [LARGE SCALE GENOMIC DNA]</scope>
    <source>
        <strain evidence="6 7">SC-9</strain>
    </source>
</reference>
<feature type="transmembrane region" description="Helical" evidence="4">
    <location>
        <begin position="56"/>
        <end position="75"/>
    </location>
</feature>
<dbReference type="RefSeq" id="XP_064854721.1">
    <property type="nucleotide sequence ID" value="XM_064998649.1"/>
</dbReference>
<evidence type="ECO:0000256" key="5">
    <source>
        <dbReference type="SAM" id="MobiDB-lite"/>
    </source>
</evidence>
<evidence type="ECO:0000256" key="3">
    <source>
        <dbReference type="ARBA" id="ARBA00023136"/>
    </source>
</evidence>
<dbReference type="Proteomes" id="UP001360560">
    <property type="component" value="Unassembled WGS sequence"/>
</dbReference>
<dbReference type="InterPro" id="IPR007274">
    <property type="entry name" value="Cop_transporter"/>
</dbReference>
<dbReference type="PANTHER" id="PTHR12483">
    <property type="entry name" value="SOLUTE CARRIER FAMILY 31 COPPER TRANSPORTERS"/>
    <property type="match status" value="1"/>
</dbReference>
<protein>
    <recommendedName>
        <fullName evidence="4">Copper transport protein</fullName>
    </recommendedName>
</protein>
<comment type="caution">
    <text evidence="6">The sequence shown here is derived from an EMBL/GenBank/DDBJ whole genome shotgun (WGS) entry which is preliminary data.</text>
</comment>
<feature type="compositionally biased region" description="Basic and acidic residues" evidence="5">
    <location>
        <begin position="1"/>
        <end position="11"/>
    </location>
</feature>
<accession>A0AAV5QSY7</accession>
<sequence>MDHHMPDHSMPDHGTMPPGHNHGGANDSTCSANMLFTWEYQDVCVVFEWWHIKSQFQLLASVVAIIALAAGYEFVKYQYKQYSRSSTSFKGLPTPATTGSYANKVPNDTRLKTALFYGVLVGYSFMLMLVFMSFNGWLMGAVVVGAAVGHYIWGNKQVGNGVQDLLSLSTDSLEGESLACH</sequence>
<dbReference type="Pfam" id="PF04145">
    <property type="entry name" value="Ctr"/>
    <property type="match status" value="1"/>
</dbReference>
<evidence type="ECO:0000256" key="4">
    <source>
        <dbReference type="RuleBase" id="RU367022"/>
    </source>
</evidence>
<keyword evidence="4" id="KW-0406">Ion transport</keyword>
<evidence type="ECO:0000256" key="1">
    <source>
        <dbReference type="ARBA" id="ARBA00022692"/>
    </source>
</evidence>
<feature type="transmembrane region" description="Helical" evidence="4">
    <location>
        <begin position="137"/>
        <end position="153"/>
    </location>
</feature>
<dbReference type="AlphaFoldDB" id="A0AAV5QSY7"/>
<keyword evidence="7" id="KW-1185">Reference proteome</keyword>
<feature type="transmembrane region" description="Helical" evidence="4">
    <location>
        <begin position="114"/>
        <end position="131"/>
    </location>
</feature>
<proteinExistence type="inferred from homology"/>
<keyword evidence="1 4" id="KW-0812">Transmembrane</keyword>
<comment type="subcellular location">
    <subcellularLocation>
        <location evidence="4">Membrane</location>
        <topology evidence="4">Multi-pass membrane protein</topology>
    </subcellularLocation>
</comment>
<dbReference type="EMBL" id="BTFZ01000012">
    <property type="protein sequence ID" value="GMM37725.1"/>
    <property type="molecule type" value="Genomic_DNA"/>
</dbReference>
<organism evidence="6 7">
    <name type="scientific">Saccharomycopsis crataegensis</name>
    <dbReference type="NCBI Taxonomy" id="43959"/>
    <lineage>
        <taxon>Eukaryota</taxon>
        <taxon>Fungi</taxon>
        <taxon>Dikarya</taxon>
        <taxon>Ascomycota</taxon>
        <taxon>Saccharomycotina</taxon>
        <taxon>Saccharomycetes</taxon>
        <taxon>Saccharomycopsidaceae</taxon>
        <taxon>Saccharomycopsis</taxon>
    </lineage>
</organism>
<feature type="region of interest" description="Disordered" evidence="5">
    <location>
        <begin position="1"/>
        <end position="24"/>
    </location>
</feature>
<comment type="similarity">
    <text evidence="4">Belongs to the copper transporter (Ctr) (TC 1.A.56) family. SLC31A subfamily.</text>
</comment>
<keyword evidence="3 4" id="KW-0472">Membrane</keyword>
<dbReference type="GO" id="GO:0005375">
    <property type="term" value="F:copper ion transmembrane transporter activity"/>
    <property type="evidence" value="ECO:0007669"/>
    <property type="project" value="UniProtKB-UniRule"/>
</dbReference>
<dbReference type="PANTHER" id="PTHR12483:SF115">
    <property type="entry name" value="COPPER TRANSPORT PROTEIN"/>
    <property type="match status" value="1"/>
</dbReference>
<keyword evidence="4" id="KW-0186">Copper</keyword>
<dbReference type="GeneID" id="90075700"/>
<evidence type="ECO:0000313" key="6">
    <source>
        <dbReference type="EMBL" id="GMM37725.1"/>
    </source>
</evidence>